<dbReference type="Pfam" id="PF13487">
    <property type="entry name" value="HD_5"/>
    <property type="match status" value="1"/>
</dbReference>
<dbReference type="PANTHER" id="PTHR43155">
    <property type="entry name" value="CYCLIC DI-GMP PHOSPHODIESTERASE PA4108-RELATED"/>
    <property type="match status" value="1"/>
</dbReference>
<keyword evidence="3" id="KW-1185">Reference proteome</keyword>
<dbReference type="PROSITE" id="PS51832">
    <property type="entry name" value="HD_GYP"/>
    <property type="match status" value="1"/>
</dbReference>
<evidence type="ECO:0000313" key="3">
    <source>
        <dbReference type="Proteomes" id="UP001208771"/>
    </source>
</evidence>
<gene>
    <name evidence="2" type="ORF">NOF55_05755</name>
</gene>
<dbReference type="GO" id="GO:0008081">
    <property type="term" value="F:phosphoric diester hydrolase activity"/>
    <property type="evidence" value="ECO:0007669"/>
    <property type="project" value="UniProtKB-ARBA"/>
</dbReference>
<reference evidence="2" key="1">
    <citation type="submission" date="2022-07" db="EMBL/GenBank/DDBJ databases">
        <title>Ectorhizobium quercum gen.nov., sp. nov.</title>
        <authorList>
            <person name="Ma T."/>
            <person name="Li Y."/>
        </authorList>
    </citation>
    <scope>NUCLEOTIDE SEQUENCE</scope>
    <source>
        <strain evidence="2">BDR2-2</strain>
    </source>
</reference>
<organism evidence="2 3">
    <name type="scientific">Ectorhizobium quercum</name>
    <dbReference type="NCBI Taxonomy" id="2965071"/>
    <lineage>
        <taxon>Bacteria</taxon>
        <taxon>Pseudomonadati</taxon>
        <taxon>Pseudomonadota</taxon>
        <taxon>Alphaproteobacteria</taxon>
        <taxon>Hyphomicrobiales</taxon>
        <taxon>Rhizobiaceae</taxon>
        <taxon>Ectorhizobium</taxon>
    </lineage>
</organism>
<dbReference type="SMART" id="SM00471">
    <property type="entry name" value="HDc"/>
    <property type="match status" value="1"/>
</dbReference>
<dbReference type="SUPFAM" id="SSF109604">
    <property type="entry name" value="HD-domain/PDEase-like"/>
    <property type="match status" value="1"/>
</dbReference>
<dbReference type="InterPro" id="IPR006675">
    <property type="entry name" value="HDIG_dom"/>
</dbReference>
<dbReference type="InterPro" id="IPR037522">
    <property type="entry name" value="HD_GYP_dom"/>
</dbReference>
<feature type="domain" description="HD-GYP" evidence="1">
    <location>
        <begin position="127"/>
        <end position="321"/>
    </location>
</feature>
<dbReference type="PANTHER" id="PTHR43155:SF2">
    <property type="entry name" value="CYCLIC DI-GMP PHOSPHODIESTERASE PA4108"/>
    <property type="match status" value="1"/>
</dbReference>
<dbReference type="NCBIfam" id="TIGR00277">
    <property type="entry name" value="HDIG"/>
    <property type="match status" value="1"/>
</dbReference>
<evidence type="ECO:0000259" key="1">
    <source>
        <dbReference type="PROSITE" id="PS51832"/>
    </source>
</evidence>
<dbReference type="Pfam" id="PF11871">
    <property type="entry name" value="DUF3391"/>
    <property type="match status" value="1"/>
</dbReference>
<dbReference type="InterPro" id="IPR003607">
    <property type="entry name" value="HD/PDEase_dom"/>
</dbReference>
<protein>
    <submittedName>
        <fullName evidence="2">HD-GYP domain-containing protein</fullName>
    </submittedName>
</protein>
<dbReference type="RefSeq" id="WP_306410389.1">
    <property type="nucleotide sequence ID" value="NZ_JANFPI010000002.1"/>
</dbReference>
<dbReference type="Gene3D" id="1.10.3210.10">
    <property type="entry name" value="Hypothetical protein af1432"/>
    <property type="match status" value="1"/>
</dbReference>
<dbReference type="InterPro" id="IPR021812">
    <property type="entry name" value="DUF3391"/>
</dbReference>
<sequence>MRKRIRLHQVRIGMFVEDLECTPGVTDPPFSPFLIKAQSDVARIMKSSAMSVVIDTRRGIDTGEAGPLVTVLDPERFEKSLRGRFSPDEIREARQSVEKTVPYIRNLFGEARMNGVFAVDSAHAAVEQVMASAVSNTGALVGILRLKNADEASFLHSLAVSALMIGFGRRLELNDADIQLLAFGGLVHDLGKMLMPKGILLKEGELSIREMAVIRRHPELGYEMLKGIEGISQTVLDICLHHHERWNGTGYPSGLAGKTIPHAARVAAICDVYEAMTTIRPYKRAWSPQDTIDMMRRSEGHFDPVLLRMFVSNMINAGVLR</sequence>
<accession>A0AAE3STW4</accession>
<comment type="caution">
    <text evidence="2">The sequence shown here is derived from an EMBL/GenBank/DDBJ whole genome shotgun (WGS) entry which is preliminary data.</text>
</comment>
<proteinExistence type="predicted"/>
<dbReference type="EMBL" id="JANFPI010000002">
    <property type="protein sequence ID" value="MCX8996605.1"/>
    <property type="molecule type" value="Genomic_DNA"/>
</dbReference>
<dbReference type="AlphaFoldDB" id="A0AAE3STW4"/>
<dbReference type="Proteomes" id="UP001208771">
    <property type="component" value="Unassembled WGS sequence"/>
</dbReference>
<evidence type="ECO:0000313" key="2">
    <source>
        <dbReference type="EMBL" id="MCX8996605.1"/>
    </source>
</evidence>
<dbReference type="CDD" id="cd00077">
    <property type="entry name" value="HDc"/>
    <property type="match status" value="1"/>
</dbReference>
<name>A0AAE3STW4_9HYPH</name>